<dbReference type="CDD" id="cd00229">
    <property type="entry name" value="SGNH_hydrolase"/>
    <property type="match status" value="1"/>
</dbReference>
<evidence type="ECO:0000256" key="1">
    <source>
        <dbReference type="ARBA" id="ARBA00004141"/>
    </source>
</evidence>
<keyword evidence="3" id="KW-0808">Transferase</keyword>
<feature type="transmembrane region" description="Helical" evidence="9">
    <location>
        <begin position="353"/>
        <end position="372"/>
    </location>
</feature>
<name>A0A7S1G2V4_9STRA</name>
<feature type="transmembrane region" description="Helical" evidence="9">
    <location>
        <begin position="29"/>
        <end position="49"/>
    </location>
</feature>
<evidence type="ECO:0000256" key="5">
    <source>
        <dbReference type="ARBA" id="ARBA00022989"/>
    </source>
</evidence>
<sequence length="1021" mass="113073">MASPPTLPWYQMHSSSDVMAGRDPATSSVAAAILFGSVGVACAGMYVRCNVAGDVRAINAAYNPRASPLTFSYASVYTLFHHITVFGAILLFAYMAEFHPPYPHSEKSYDRDQFFFLTFLLIFAACFTVRRNGGVTFLKDKDKVKKVKGGNEAAKLVDGAPPSPPSREPVSATAPASPHNDVLSRDQTEEWKGWMQFMFLLYHYYHAEEVYNSIRIMITCYVWMTGFGNFSFFYLKQDYSAVRVLQMLWRLNFLVFFLCLSQGTTYILYYICPLHTFFFGMVYVSMSTMRSLNYSKYGLRIKLACLAFFIFLTWDVDTGLFQLLHFFLGRTPQLGAGVGVMWEWYFRSTLDHWSTFLGMIFAANFPITSLLGRRLEALPPAQHFIAKAAIGAPLLVASYYWATGPFLQGKFDYNATNCYYGFVPLITYIYFRNIHPTLRSYSLNMLHEIGKTTLETYLMQHHIWLTSNAKSLLTLVPGWPKVNFLVVTAIYFFVSRRLYKLTLYLRGMLMPDNVGTCLRSLAAILGAVMASYCAAVTLDFTGVVSLISICVVAVCGGTALHIYIHTKTWKTHVSKGSPEAAAGEANNMLPLVAGAACLVFLAGGCRAAALGGAGKVAALPKECGDFANDGQWVQVNTCNEFQRGVVQIDYGVRGDLSDCGGRSVWGWNVPDDKRCRFVQRNAKSVKTALAGGQVVFVGDSLTRNVYHALCRVLGDTGAGAYSTDVEPHTDITKELAGVHLEFRWAPLASEQATRLAEVLKQRAAPDAIVMGGGLWDTLHSEKDIHEAGIKNLIKEMRAADKAGVPVVWQVPTTINDPALNSEKKRGNMTEREVQKVRDIYKAKGVLSSARFVLDGPSFTSKRAAESYDGVHYPAYVYDAGVQILLNAFDWLVPEKYLPPNSQNEPGKNANVFLGAMMLALSFVGLFFFDGYFGASVLVSKIFLGQTPSELYAEALAPVHEKHGLPAVAGEAAAVFKKNNETDEDVEMSGLLLKDNDCLVPDHTKPTPSLSEEPLRKETRAH</sequence>
<feature type="transmembrane region" description="Helical" evidence="9">
    <location>
        <begin position="114"/>
        <end position="133"/>
    </location>
</feature>
<dbReference type="GO" id="GO:0005975">
    <property type="term" value="P:carbohydrate metabolic process"/>
    <property type="evidence" value="ECO:0007669"/>
    <property type="project" value="UniProtKB-ARBA"/>
</dbReference>
<keyword evidence="4 9" id="KW-0812">Transmembrane</keyword>
<feature type="region of interest" description="Disordered" evidence="8">
    <location>
        <begin position="996"/>
        <end position="1021"/>
    </location>
</feature>
<feature type="transmembrane region" description="Helical" evidence="9">
    <location>
        <begin position="70"/>
        <end position="94"/>
    </location>
</feature>
<dbReference type="PANTHER" id="PTHR13533:SF1">
    <property type="entry name" value="N-ACETYLNEURAMINATE 9-O-ACETYLTRANSFERASE"/>
    <property type="match status" value="1"/>
</dbReference>
<feature type="transmembrane region" description="Helical" evidence="9">
    <location>
        <begin position="544"/>
        <end position="564"/>
    </location>
</feature>
<feature type="transmembrane region" description="Helical" evidence="9">
    <location>
        <begin position="384"/>
        <end position="402"/>
    </location>
</feature>
<feature type="compositionally biased region" description="Basic and acidic residues" evidence="8">
    <location>
        <begin position="1012"/>
        <end position="1021"/>
    </location>
</feature>
<dbReference type="GO" id="GO:0016407">
    <property type="term" value="F:acetyltransferase activity"/>
    <property type="evidence" value="ECO:0007669"/>
    <property type="project" value="TreeGrafter"/>
</dbReference>
<evidence type="ECO:0000256" key="6">
    <source>
        <dbReference type="ARBA" id="ARBA00023136"/>
    </source>
</evidence>
<dbReference type="EMBL" id="HBFR01043118">
    <property type="protein sequence ID" value="CAD8904338.1"/>
    <property type="molecule type" value="Transcribed_RNA"/>
</dbReference>
<feature type="transmembrane region" description="Helical" evidence="9">
    <location>
        <begin position="482"/>
        <end position="499"/>
    </location>
</feature>
<keyword evidence="7" id="KW-0325">Glycoprotein</keyword>
<feature type="transmembrane region" description="Helical" evidence="9">
    <location>
        <begin position="216"/>
        <end position="235"/>
    </location>
</feature>
<dbReference type="InterPro" id="IPR036514">
    <property type="entry name" value="SGNH_hydro_sf"/>
</dbReference>
<evidence type="ECO:0000256" key="9">
    <source>
        <dbReference type="SAM" id="Phobius"/>
    </source>
</evidence>
<evidence type="ECO:0000256" key="4">
    <source>
        <dbReference type="ARBA" id="ARBA00022692"/>
    </source>
</evidence>
<feature type="region of interest" description="Disordered" evidence="8">
    <location>
        <begin position="156"/>
        <end position="182"/>
    </location>
</feature>
<evidence type="ECO:0000313" key="11">
    <source>
        <dbReference type="EMBL" id="CAD8904338.1"/>
    </source>
</evidence>
<dbReference type="PANTHER" id="PTHR13533">
    <property type="entry name" value="N-ACETYLNEURAMINATE 9-O-ACETYLTRANSFERASE"/>
    <property type="match status" value="1"/>
</dbReference>
<dbReference type="AlphaFoldDB" id="A0A7S1G2V4"/>
<feature type="domain" description="Cas1p 10 TM acyl transferase" evidence="10">
    <location>
        <begin position="178"/>
        <end position="520"/>
    </location>
</feature>
<evidence type="ECO:0000256" key="2">
    <source>
        <dbReference type="ARBA" id="ARBA00010666"/>
    </source>
</evidence>
<comment type="subcellular location">
    <subcellularLocation>
        <location evidence="1">Membrane</location>
        <topology evidence="1">Multi-pass membrane protein</topology>
    </subcellularLocation>
</comment>
<keyword evidence="6 9" id="KW-0472">Membrane</keyword>
<dbReference type="GO" id="GO:0005794">
    <property type="term" value="C:Golgi apparatus"/>
    <property type="evidence" value="ECO:0007669"/>
    <property type="project" value="TreeGrafter"/>
</dbReference>
<gene>
    <name evidence="11" type="ORF">CHYS00102_LOCUS31558</name>
</gene>
<dbReference type="Gene3D" id="3.40.50.1110">
    <property type="entry name" value="SGNH hydrolase"/>
    <property type="match status" value="1"/>
</dbReference>
<dbReference type="GO" id="GO:0016020">
    <property type="term" value="C:membrane"/>
    <property type="evidence" value="ECO:0007669"/>
    <property type="project" value="UniProtKB-SubCell"/>
</dbReference>
<feature type="transmembrane region" description="Helical" evidence="9">
    <location>
        <begin position="520"/>
        <end position="538"/>
    </location>
</feature>
<evidence type="ECO:0000256" key="3">
    <source>
        <dbReference type="ARBA" id="ARBA00022679"/>
    </source>
</evidence>
<feature type="transmembrane region" description="Helical" evidence="9">
    <location>
        <begin position="255"/>
        <end position="285"/>
    </location>
</feature>
<evidence type="ECO:0000256" key="8">
    <source>
        <dbReference type="SAM" id="MobiDB-lite"/>
    </source>
</evidence>
<protein>
    <recommendedName>
        <fullName evidence="10">Cas1p 10 TM acyl transferase domain-containing protein</fullName>
    </recommendedName>
</protein>
<evidence type="ECO:0000256" key="7">
    <source>
        <dbReference type="ARBA" id="ARBA00023180"/>
    </source>
</evidence>
<feature type="transmembrane region" description="Helical" evidence="9">
    <location>
        <begin position="911"/>
        <end position="932"/>
    </location>
</feature>
<dbReference type="Pfam" id="PF07779">
    <property type="entry name" value="Cas1_AcylT"/>
    <property type="match status" value="1"/>
</dbReference>
<organism evidence="11">
    <name type="scientific">Corethron hystrix</name>
    <dbReference type="NCBI Taxonomy" id="216773"/>
    <lineage>
        <taxon>Eukaryota</taxon>
        <taxon>Sar</taxon>
        <taxon>Stramenopiles</taxon>
        <taxon>Ochrophyta</taxon>
        <taxon>Bacillariophyta</taxon>
        <taxon>Coscinodiscophyceae</taxon>
        <taxon>Corethrophycidae</taxon>
        <taxon>Corethrales</taxon>
        <taxon>Corethraceae</taxon>
        <taxon>Corethron</taxon>
    </lineage>
</organism>
<keyword evidence="5 9" id="KW-1133">Transmembrane helix</keyword>
<evidence type="ECO:0000259" key="10">
    <source>
        <dbReference type="Pfam" id="PF07779"/>
    </source>
</evidence>
<reference evidence="11" key="1">
    <citation type="submission" date="2021-01" db="EMBL/GenBank/DDBJ databases">
        <authorList>
            <person name="Corre E."/>
            <person name="Pelletier E."/>
            <person name="Niang G."/>
            <person name="Scheremetjew M."/>
            <person name="Finn R."/>
            <person name="Kale V."/>
            <person name="Holt S."/>
            <person name="Cochrane G."/>
            <person name="Meng A."/>
            <person name="Brown T."/>
            <person name="Cohen L."/>
        </authorList>
    </citation>
    <scope>NUCLEOTIDE SEQUENCE</scope>
    <source>
        <strain evidence="11">308</strain>
    </source>
</reference>
<comment type="similarity">
    <text evidence="2">Belongs to the PC-esterase family. CASD1 subfamily.</text>
</comment>
<accession>A0A7S1G2V4</accession>
<proteinExistence type="inferred from homology"/>
<dbReference type="InterPro" id="IPR012419">
    <property type="entry name" value="Cas1_AcylTrans_dom"/>
</dbReference>
<dbReference type="SUPFAM" id="SSF52266">
    <property type="entry name" value="SGNH hydrolase"/>
    <property type="match status" value="1"/>
</dbReference>